<dbReference type="EMBL" id="CP000748">
    <property type="protein sequence ID" value="ACG79952.1"/>
    <property type="molecule type" value="Genomic_DNA"/>
</dbReference>
<keyword evidence="4 5" id="KW-0472">Membrane</keyword>
<protein>
    <submittedName>
        <fullName evidence="6">VirB3 type IV secretion protein</fullName>
    </submittedName>
</protein>
<name>B4RHX7_PHEZH</name>
<reference evidence="6 7" key="1">
    <citation type="journal article" date="2008" name="BMC Genomics">
        <title>Complete genome of Phenylobacterium zucineum - a novel facultative intracellular bacterium isolated from human erythroleukemia cell line K562.</title>
        <authorList>
            <person name="Luo Y."/>
            <person name="Xu X."/>
            <person name="Ding Z."/>
            <person name="Liu Z."/>
            <person name="Zhang B."/>
            <person name="Yan Z."/>
            <person name="Sun J."/>
            <person name="Hu S."/>
            <person name="Hu X."/>
        </authorList>
    </citation>
    <scope>NUCLEOTIDE SEQUENCE [LARGE SCALE GENOMIC DNA]</scope>
    <source>
        <strain evidence="7">HLK1</strain>
        <plasmid evidence="7">Plasmid pHLK1</plasmid>
    </source>
</reference>
<dbReference type="AlphaFoldDB" id="B4RHX7"/>
<dbReference type="InterPro" id="IPR007792">
    <property type="entry name" value="T4SS_VirB3/TrbD/AvhB"/>
</dbReference>
<evidence type="ECO:0000256" key="1">
    <source>
        <dbReference type="ARBA" id="ARBA00004370"/>
    </source>
</evidence>
<evidence type="ECO:0000256" key="4">
    <source>
        <dbReference type="ARBA" id="ARBA00023136"/>
    </source>
</evidence>
<dbReference type="Proteomes" id="UP000001868">
    <property type="component" value="Plasmid pHLK1"/>
</dbReference>
<geneLocation type="plasmid" evidence="7">
    <name>pHLK1</name>
</geneLocation>
<sequence length="111" mass="12362">MPDEPLTEDMLFLACTRPAMLLGVPLEAMSVNMILTGLIFLAGGTPLYLLSGVVLHVLFRAIVKNDHNAFRVLFIWFDTKARARNGGWWGGSSIAPLPVRRRYRPEEVAHG</sequence>
<keyword evidence="2 5" id="KW-0812">Transmembrane</keyword>
<keyword evidence="7" id="KW-1185">Reference proteome</keyword>
<evidence type="ECO:0000256" key="5">
    <source>
        <dbReference type="SAM" id="Phobius"/>
    </source>
</evidence>
<dbReference type="eggNOG" id="COG3702">
    <property type="taxonomic scope" value="Bacteria"/>
</dbReference>
<dbReference type="RefSeq" id="WP_012520252.1">
    <property type="nucleotide sequence ID" value="NC_011143.1"/>
</dbReference>
<evidence type="ECO:0000313" key="7">
    <source>
        <dbReference type="Proteomes" id="UP000001868"/>
    </source>
</evidence>
<dbReference type="KEGG" id="pzu:PHZ_p0009"/>
<gene>
    <name evidence="6" type="primary">virB3</name>
    <name evidence="6" type="ordered locus">PHZ_p0009</name>
</gene>
<feature type="transmembrane region" description="Helical" evidence="5">
    <location>
        <begin position="34"/>
        <end position="59"/>
    </location>
</feature>
<evidence type="ECO:0000256" key="2">
    <source>
        <dbReference type="ARBA" id="ARBA00022692"/>
    </source>
</evidence>
<dbReference type="Pfam" id="PF05101">
    <property type="entry name" value="VirB3"/>
    <property type="match status" value="1"/>
</dbReference>
<comment type="subcellular location">
    <subcellularLocation>
        <location evidence="1">Membrane</location>
    </subcellularLocation>
</comment>
<evidence type="ECO:0000256" key="3">
    <source>
        <dbReference type="ARBA" id="ARBA00022989"/>
    </source>
</evidence>
<keyword evidence="6" id="KW-0614">Plasmid</keyword>
<accession>B4RHX7</accession>
<keyword evidence="3 5" id="KW-1133">Transmembrane helix</keyword>
<dbReference type="OrthoDB" id="9799932at2"/>
<proteinExistence type="predicted"/>
<dbReference type="GO" id="GO:0016020">
    <property type="term" value="C:membrane"/>
    <property type="evidence" value="ECO:0007669"/>
    <property type="project" value="UniProtKB-SubCell"/>
</dbReference>
<dbReference type="HOGENOM" id="CLU_158477_1_0_5"/>
<evidence type="ECO:0000313" key="6">
    <source>
        <dbReference type="EMBL" id="ACG79952.1"/>
    </source>
</evidence>
<organism evidence="6 7">
    <name type="scientific">Phenylobacterium zucineum (strain HLK1)</name>
    <dbReference type="NCBI Taxonomy" id="450851"/>
    <lineage>
        <taxon>Bacteria</taxon>
        <taxon>Pseudomonadati</taxon>
        <taxon>Pseudomonadota</taxon>
        <taxon>Alphaproteobacteria</taxon>
        <taxon>Caulobacterales</taxon>
        <taxon>Caulobacteraceae</taxon>
        <taxon>Phenylobacterium</taxon>
    </lineage>
</organism>